<dbReference type="GO" id="GO:0005737">
    <property type="term" value="C:cytoplasm"/>
    <property type="evidence" value="ECO:0007669"/>
    <property type="project" value="UniProtKB-SubCell"/>
</dbReference>
<protein>
    <recommendedName>
        <fullName evidence="4 9">Thiopurine S-methyltransferase</fullName>
        <ecNumber evidence="4 9">2.1.1.67</ecNumber>
    </recommendedName>
    <alternativeName>
        <fullName evidence="9">Thiopurine methyltransferase</fullName>
    </alternativeName>
</protein>
<dbReference type="EMBL" id="CVUD02000111">
    <property type="protein sequence ID" value="SEH73274.1"/>
    <property type="molecule type" value="Genomic_DNA"/>
</dbReference>
<dbReference type="PROSITE" id="PS51585">
    <property type="entry name" value="SAM_MT_TPMT"/>
    <property type="match status" value="1"/>
</dbReference>
<dbReference type="InterPro" id="IPR029063">
    <property type="entry name" value="SAM-dependent_MTases_sf"/>
</dbReference>
<evidence type="ECO:0000256" key="3">
    <source>
        <dbReference type="ARBA" id="ARBA00008145"/>
    </source>
</evidence>
<dbReference type="InterPro" id="IPR022474">
    <property type="entry name" value="Thiopur_S-MeTfrase_Se/Te_detox"/>
</dbReference>
<evidence type="ECO:0000313" key="11">
    <source>
        <dbReference type="Proteomes" id="UP000198559"/>
    </source>
</evidence>
<dbReference type="NCBIfam" id="TIGR03840">
    <property type="entry name" value="TMPT_Se_Te"/>
    <property type="match status" value="1"/>
</dbReference>
<feature type="binding site" evidence="9">
    <location>
        <position position="121"/>
    </location>
    <ligand>
        <name>S-adenosyl-L-methionine</name>
        <dbReference type="ChEBI" id="CHEBI:59789"/>
    </ligand>
</feature>
<feature type="binding site" evidence="9">
    <location>
        <position position="8"/>
    </location>
    <ligand>
        <name>S-adenosyl-L-methionine</name>
        <dbReference type="ChEBI" id="CHEBI:59789"/>
    </ligand>
</feature>
<keyword evidence="8 9" id="KW-0949">S-adenosyl-L-methionine</keyword>
<dbReference type="GO" id="GO:0010038">
    <property type="term" value="P:response to metal ion"/>
    <property type="evidence" value="ECO:0007669"/>
    <property type="project" value="InterPro"/>
</dbReference>
<gene>
    <name evidence="9" type="primary">tpm</name>
    <name evidence="10" type="ORF">BAZSYMB_SCAFFOLD00035_12</name>
</gene>
<comment type="similarity">
    <text evidence="3 9">Belongs to the class I-like SAM-binding methyltransferase superfamily. TPMT family.</text>
</comment>
<evidence type="ECO:0000256" key="9">
    <source>
        <dbReference type="HAMAP-Rule" id="MF_00812"/>
    </source>
</evidence>
<dbReference type="STRING" id="235205.BAZSYMB_SCAFFOLD00035_12"/>
<evidence type="ECO:0000256" key="2">
    <source>
        <dbReference type="ARBA" id="ARBA00004496"/>
    </source>
</evidence>
<proteinExistence type="inferred from homology"/>
<dbReference type="GO" id="GO:0008119">
    <property type="term" value="F:thiopurine S-methyltransferase activity"/>
    <property type="evidence" value="ECO:0007669"/>
    <property type="project" value="UniProtKB-UniRule"/>
</dbReference>
<dbReference type="PANTHER" id="PTHR10259:SF11">
    <property type="entry name" value="THIOPURINE S-METHYLTRANSFERASE"/>
    <property type="match status" value="1"/>
</dbReference>
<accession>A0A1H6KP30</accession>
<dbReference type="HAMAP" id="MF_00812">
    <property type="entry name" value="Thiopur_methtran"/>
    <property type="match status" value="1"/>
</dbReference>
<comment type="catalytic activity">
    <reaction evidence="1 9">
        <text>S-adenosyl-L-methionine + a thiopurine = S-adenosyl-L-homocysteine + a thiopurine S-methylether.</text>
        <dbReference type="EC" id="2.1.1.67"/>
    </reaction>
</comment>
<dbReference type="GO" id="GO:0032259">
    <property type="term" value="P:methylation"/>
    <property type="evidence" value="ECO:0007669"/>
    <property type="project" value="UniProtKB-KW"/>
</dbReference>
<name>A0A1H6KP30_9GAMM</name>
<evidence type="ECO:0000313" key="10">
    <source>
        <dbReference type="EMBL" id="SEH73274.1"/>
    </source>
</evidence>
<sequence>MTDWLQHWKDDATFWHMDTTNTKLLEFGACLALQKGDTVFVPLCGKSQDMRYFLEQQYKVIGIELSSLAVEAFFTENNIEYSMQKVEKFSIYDAQDIRIFCGDYFDLDATHLNAVRVVYDRGSLIALPADLRVRYAQHLHAIIPSGCQMLLLTRNYPQSKISGPPYAVSEAEVVQLFKGFKCKQLECFDDIQNEPKYQQVGADFVEEAVYNLQKI</sequence>
<keyword evidence="5 9" id="KW-0963">Cytoplasm</keyword>
<dbReference type="FunFam" id="3.40.50.150:FF:000101">
    <property type="entry name" value="Thiopurine S-methyltransferase"/>
    <property type="match status" value="1"/>
</dbReference>
<evidence type="ECO:0000256" key="7">
    <source>
        <dbReference type="ARBA" id="ARBA00022679"/>
    </source>
</evidence>
<dbReference type="PIRSF" id="PIRSF023956">
    <property type="entry name" value="Thiopurine_S-methyltransferase"/>
    <property type="match status" value="1"/>
</dbReference>
<evidence type="ECO:0000256" key="6">
    <source>
        <dbReference type="ARBA" id="ARBA00022603"/>
    </source>
</evidence>
<evidence type="ECO:0000256" key="8">
    <source>
        <dbReference type="ARBA" id="ARBA00022691"/>
    </source>
</evidence>
<dbReference type="PANTHER" id="PTHR10259">
    <property type="entry name" value="THIOPURINE S-METHYLTRANSFERASE"/>
    <property type="match status" value="1"/>
</dbReference>
<dbReference type="Proteomes" id="UP000198559">
    <property type="component" value="Unassembled WGS sequence"/>
</dbReference>
<keyword evidence="6 9" id="KW-0489">Methyltransferase</keyword>
<reference evidence="11" key="1">
    <citation type="submission" date="2016-06" db="EMBL/GenBank/DDBJ databases">
        <authorList>
            <person name="Petersen J."/>
            <person name="Sayavedra L."/>
        </authorList>
    </citation>
    <scope>NUCLEOTIDE SEQUENCE [LARGE SCALE GENOMIC DNA]</scope>
    <source>
        <strain evidence="11">BazSymB</strain>
    </source>
</reference>
<dbReference type="Pfam" id="PF05724">
    <property type="entry name" value="TPMT"/>
    <property type="match status" value="1"/>
</dbReference>
<feature type="binding site" evidence="9">
    <location>
        <position position="43"/>
    </location>
    <ligand>
        <name>S-adenosyl-L-methionine</name>
        <dbReference type="ChEBI" id="CHEBI:59789"/>
    </ligand>
</feature>
<dbReference type="NCBIfam" id="NF009732">
    <property type="entry name" value="PRK13255.1"/>
    <property type="match status" value="1"/>
</dbReference>
<dbReference type="InterPro" id="IPR008854">
    <property type="entry name" value="TPMT"/>
</dbReference>
<dbReference type="InterPro" id="IPR025835">
    <property type="entry name" value="Thiopurine_S-MeTrfase"/>
</dbReference>
<dbReference type="EC" id="2.1.1.67" evidence="4 9"/>
<evidence type="ECO:0000256" key="5">
    <source>
        <dbReference type="ARBA" id="ARBA00022490"/>
    </source>
</evidence>
<evidence type="ECO:0000256" key="1">
    <source>
        <dbReference type="ARBA" id="ARBA00000903"/>
    </source>
</evidence>
<keyword evidence="7 9" id="KW-0808">Transferase</keyword>
<evidence type="ECO:0000256" key="4">
    <source>
        <dbReference type="ARBA" id="ARBA00011905"/>
    </source>
</evidence>
<dbReference type="Gene3D" id="3.40.50.150">
    <property type="entry name" value="Vaccinia Virus protein VP39"/>
    <property type="match status" value="1"/>
</dbReference>
<dbReference type="SUPFAM" id="SSF53335">
    <property type="entry name" value="S-adenosyl-L-methionine-dependent methyltransferases"/>
    <property type="match status" value="1"/>
</dbReference>
<dbReference type="AlphaFoldDB" id="A0A1H6KP30"/>
<feature type="binding site" evidence="9">
    <location>
        <position position="64"/>
    </location>
    <ligand>
        <name>S-adenosyl-L-methionine</name>
        <dbReference type="ChEBI" id="CHEBI:59789"/>
    </ligand>
</feature>
<comment type="subcellular location">
    <subcellularLocation>
        <location evidence="2 9">Cytoplasm</location>
    </subcellularLocation>
</comment>
<organism evidence="10 11">
    <name type="scientific">Bathymodiolus azoricus thioautotrophic gill symbiont</name>
    <dbReference type="NCBI Taxonomy" id="235205"/>
    <lineage>
        <taxon>Bacteria</taxon>
        <taxon>Pseudomonadati</taxon>
        <taxon>Pseudomonadota</taxon>
        <taxon>Gammaproteobacteria</taxon>
        <taxon>sulfur-oxidizing symbionts</taxon>
    </lineage>
</organism>